<dbReference type="OrthoDB" id="5242236at2"/>
<evidence type="ECO:0000313" key="9">
    <source>
        <dbReference type="EMBL" id="SDS81784.1"/>
    </source>
</evidence>
<evidence type="ECO:0000256" key="6">
    <source>
        <dbReference type="SAM" id="Phobius"/>
    </source>
</evidence>
<gene>
    <name evidence="9" type="ORF">SAMN04489717_3981</name>
</gene>
<keyword evidence="6" id="KW-0812">Transmembrane</keyword>
<comment type="subcellular location">
    <subcellularLocation>
        <location evidence="1">Cell envelope</location>
    </subcellularLocation>
</comment>
<feature type="chain" id="PRO_5009263063" description="CopC domain-containing protein" evidence="7">
    <location>
        <begin position="27"/>
        <end position="186"/>
    </location>
</feature>
<dbReference type="InterPro" id="IPR014756">
    <property type="entry name" value="Ig_E-set"/>
</dbReference>
<protein>
    <recommendedName>
        <fullName evidence="8">CopC domain-containing protein</fullName>
    </recommendedName>
</protein>
<evidence type="ECO:0000256" key="5">
    <source>
        <dbReference type="SAM" id="MobiDB-lite"/>
    </source>
</evidence>
<evidence type="ECO:0000313" key="10">
    <source>
        <dbReference type="Proteomes" id="UP000198983"/>
    </source>
</evidence>
<evidence type="ECO:0000259" key="8">
    <source>
        <dbReference type="Pfam" id="PF04234"/>
    </source>
</evidence>
<dbReference type="InterPro" id="IPR007348">
    <property type="entry name" value="CopC_dom"/>
</dbReference>
<dbReference type="EMBL" id="LT629732">
    <property type="protein sequence ID" value="SDS81784.1"/>
    <property type="molecule type" value="Genomic_DNA"/>
</dbReference>
<dbReference type="GO" id="GO:0006825">
    <property type="term" value="P:copper ion transport"/>
    <property type="evidence" value="ECO:0007669"/>
    <property type="project" value="InterPro"/>
</dbReference>
<keyword evidence="6" id="KW-0472">Membrane</keyword>
<dbReference type="GO" id="GO:0030313">
    <property type="term" value="C:cell envelope"/>
    <property type="evidence" value="ECO:0007669"/>
    <property type="project" value="UniProtKB-SubCell"/>
</dbReference>
<dbReference type="PANTHER" id="PTHR34820">
    <property type="entry name" value="INNER MEMBRANE PROTEIN YEBZ"/>
    <property type="match status" value="1"/>
</dbReference>
<dbReference type="GO" id="GO:0042597">
    <property type="term" value="C:periplasmic space"/>
    <property type="evidence" value="ECO:0007669"/>
    <property type="project" value="InterPro"/>
</dbReference>
<dbReference type="STRING" id="117157.SAMN04489717_3981"/>
<dbReference type="GO" id="GO:0005507">
    <property type="term" value="F:copper ion binding"/>
    <property type="evidence" value="ECO:0007669"/>
    <property type="project" value="InterPro"/>
</dbReference>
<name>A0A1H1VAL4_9ACTN</name>
<organism evidence="9 10">
    <name type="scientific">Actinopolymorpha singaporensis</name>
    <dbReference type="NCBI Taxonomy" id="117157"/>
    <lineage>
        <taxon>Bacteria</taxon>
        <taxon>Bacillati</taxon>
        <taxon>Actinomycetota</taxon>
        <taxon>Actinomycetes</taxon>
        <taxon>Propionibacteriales</taxon>
        <taxon>Actinopolymorphaceae</taxon>
        <taxon>Actinopolymorpha</taxon>
    </lineage>
</organism>
<evidence type="ECO:0000256" key="3">
    <source>
        <dbReference type="ARBA" id="ARBA00022729"/>
    </source>
</evidence>
<evidence type="ECO:0000256" key="7">
    <source>
        <dbReference type="SAM" id="SignalP"/>
    </source>
</evidence>
<dbReference type="InterPro" id="IPR014755">
    <property type="entry name" value="Cu-Rt/internalin_Ig-like"/>
</dbReference>
<dbReference type="SUPFAM" id="SSF81296">
    <property type="entry name" value="E set domains"/>
    <property type="match status" value="1"/>
</dbReference>
<dbReference type="GO" id="GO:0046688">
    <property type="term" value="P:response to copper ion"/>
    <property type="evidence" value="ECO:0007669"/>
    <property type="project" value="InterPro"/>
</dbReference>
<dbReference type="RefSeq" id="WP_157728698.1">
    <property type="nucleotide sequence ID" value="NZ_LT629732.1"/>
</dbReference>
<dbReference type="Pfam" id="PF04234">
    <property type="entry name" value="CopC"/>
    <property type="match status" value="1"/>
</dbReference>
<keyword evidence="3 7" id="KW-0732">Signal</keyword>
<proteinExistence type="predicted"/>
<dbReference type="AlphaFoldDB" id="A0A1H1VAL4"/>
<keyword evidence="10" id="KW-1185">Reference proteome</keyword>
<dbReference type="InterPro" id="IPR032694">
    <property type="entry name" value="CopC/D"/>
</dbReference>
<dbReference type="GO" id="GO:0005886">
    <property type="term" value="C:plasma membrane"/>
    <property type="evidence" value="ECO:0007669"/>
    <property type="project" value="TreeGrafter"/>
</dbReference>
<feature type="region of interest" description="Disordered" evidence="5">
    <location>
        <begin position="118"/>
        <end position="149"/>
    </location>
</feature>
<dbReference type="Gene3D" id="2.60.40.1220">
    <property type="match status" value="1"/>
</dbReference>
<dbReference type="Proteomes" id="UP000198983">
    <property type="component" value="Chromosome I"/>
</dbReference>
<accession>A0A1H1VAL4</accession>
<keyword evidence="6" id="KW-1133">Transmembrane helix</keyword>
<evidence type="ECO:0000256" key="2">
    <source>
        <dbReference type="ARBA" id="ARBA00022723"/>
    </source>
</evidence>
<dbReference type="PANTHER" id="PTHR34820:SF4">
    <property type="entry name" value="INNER MEMBRANE PROTEIN YEBZ"/>
    <property type="match status" value="1"/>
</dbReference>
<reference evidence="9 10" key="1">
    <citation type="submission" date="2016-10" db="EMBL/GenBank/DDBJ databases">
        <authorList>
            <person name="de Groot N.N."/>
        </authorList>
    </citation>
    <scope>NUCLEOTIDE SEQUENCE [LARGE SCALE GENOMIC DNA]</scope>
    <source>
        <strain evidence="9 10">DSM 22024</strain>
    </source>
</reference>
<feature type="signal peptide" evidence="7">
    <location>
        <begin position="1"/>
        <end position="26"/>
    </location>
</feature>
<feature type="transmembrane region" description="Helical" evidence="6">
    <location>
        <begin position="152"/>
        <end position="172"/>
    </location>
</feature>
<evidence type="ECO:0000256" key="1">
    <source>
        <dbReference type="ARBA" id="ARBA00004196"/>
    </source>
</evidence>
<sequence length="186" mass="18968">MLATALVLAGCLGLQAWSSVPAFAHAALVSSDPKDGAVLDRPPRRITLEFDEAISRKFDFVAVSGPGGATYQSGGARVLGTKVTQRLADLGPAGTYQVAWRVVSADGHPVSGTLRFTTRTAGGGHAMPATTKPAKPGTRSAAGKKNSSGTPWWPIGVAALVVVAAGSGLIAARRRRDGDPPSPGES</sequence>
<evidence type="ECO:0000256" key="4">
    <source>
        <dbReference type="ARBA" id="ARBA00023008"/>
    </source>
</evidence>
<keyword evidence="4" id="KW-0186">Copper</keyword>
<feature type="domain" description="CopC" evidence="8">
    <location>
        <begin position="25"/>
        <end position="117"/>
    </location>
</feature>
<keyword evidence="2" id="KW-0479">Metal-binding</keyword>